<dbReference type="OrthoDB" id="1470350at2759"/>
<keyword evidence="1" id="KW-0503">Monooxygenase</keyword>
<dbReference type="AlphaFoldDB" id="T0L046"/>
<organism evidence="1 2">
    <name type="scientific">Colletotrichum gloeosporioides (strain Cg-14)</name>
    <name type="common">Anthracnose fungus</name>
    <name type="synonym">Glomerella cingulata</name>
    <dbReference type="NCBI Taxonomy" id="1237896"/>
    <lineage>
        <taxon>Eukaryota</taxon>
        <taxon>Fungi</taxon>
        <taxon>Dikarya</taxon>
        <taxon>Ascomycota</taxon>
        <taxon>Pezizomycotina</taxon>
        <taxon>Sordariomycetes</taxon>
        <taxon>Hypocreomycetidae</taxon>
        <taxon>Glomerellales</taxon>
        <taxon>Glomerellaceae</taxon>
        <taxon>Colletotrichum</taxon>
        <taxon>Colletotrichum gloeosporioides species complex</taxon>
    </lineage>
</organism>
<evidence type="ECO:0000313" key="2">
    <source>
        <dbReference type="Proteomes" id="UP000015530"/>
    </source>
</evidence>
<proteinExistence type="predicted"/>
<dbReference type="GO" id="GO:0020037">
    <property type="term" value="F:heme binding"/>
    <property type="evidence" value="ECO:0007669"/>
    <property type="project" value="InterPro"/>
</dbReference>
<protein>
    <submittedName>
        <fullName evidence="1">Cytochrome P450 monooxygenase</fullName>
    </submittedName>
</protein>
<dbReference type="Proteomes" id="UP000015530">
    <property type="component" value="Unassembled WGS sequence"/>
</dbReference>
<reference evidence="2" key="1">
    <citation type="journal article" date="2013" name="Mol. Plant Microbe Interact.">
        <title>Global aspects of pacC regulation of pathogenicity genes in Colletotrichum gloeosporioides as revealed by transcriptome analysis.</title>
        <authorList>
            <person name="Alkan N."/>
            <person name="Meng X."/>
            <person name="Friedlander G."/>
            <person name="Reuveni E."/>
            <person name="Sukno S."/>
            <person name="Sherman A."/>
            <person name="Thon M."/>
            <person name="Fluhr R."/>
            <person name="Prusky D."/>
        </authorList>
    </citation>
    <scope>NUCLEOTIDE SEQUENCE [LARGE SCALE GENOMIC DNA]</scope>
    <source>
        <strain evidence="2">Cg-14</strain>
    </source>
</reference>
<dbReference type="Gene3D" id="1.10.630.10">
    <property type="entry name" value="Cytochrome P450"/>
    <property type="match status" value="1"/>
</dbReference>
<keyword evidence="1" id="KW-0560">Oxidoreductase</keyword>
<dbReference type="GO" id="GO:0005506">
    <property type="term" value="F:iron ion binding"/>
    <property type="evidence" value="ECO:0007669"/>
    <property type="project" value="InterPro"/>
</dbReference>
<name>T0L046_COLGC</name>
<gene>
    <name evidence="1" type="ORF">CGLO_01970</name>
</gene>
<comment type="caution">
    <text evidence="1">The sequence shown here is derived from an EMBL/GenBank/DDBJ whole genome shotgun (WGS) entry which is preliminary data.</text>
</comment>
<dbReference type="InterPro" id="IPR036396">
    <property type="entry name" value="Cyt_P450_sf"/>
</dbReference>
<evidence type="ECO:0000313" key="1">
    <source>
        <dbReference type="EMBL" id="EQB57849.1"/>
    </source>
</evidence>
<dbReference type="SUPFAM" id="SSF48264">
    <property type="entry name" value="Cytochrome P450"/>
    <property type="match status" value="1"/>
</dbReference>
<dbReference type="HOGENOM" id="CLU_097222_0_0_1"/>
<dbReference type="GO" id="GO:0004497">
    <property type="term" value="F:monooxygenase activity"/>
    <property type="evidence" value="ECO:0007669"/>
    <property type="project" value="UniProtKB-KW"/>
</dbReference>
<dbReference type="EMBL" id="AMYD01000408">
    <property type="protein sequence ID" value="EQB57849.1"/>
    <property type="molecule type" value="Genomic_DNA"/>
</dbReference>
<accession>T0L046</accession>
<dbReference type="STRING" id="1237896.T0L046"/>
<dbReference type="GO" id="GO:0016705">
    <property type="term" value="F:oxidoreductase activity, acting on paired donors, with incorporation or reduction of molecular oxygen"/>
    <property type="evidence" value="ECO:0007669"/>
    <property type="project" value="InterPro"/>
</dbReference>
<sequence>MTYTLAETTGALAAAVDAARSILGDAAELQRLQEQGKRPRAWFLQQNTKHKSPLVQAFVAPLSQPMLLLSDFREAQDILLRRNKEFDHGERNLAAFRRVLGNHHIGMRTRDPQFKANRELVKDLMTPNFLNTVSAPAIYSNTLRLVELWKLKAKKAGGLPFQADKDINMATFDIIKEVALGEGDSENTTEAYIKIIHQPGAQT</sequence>